<dbReference type="Proteomes" id="UP001501612">
    <property type="component" value="Unassembled WGS sequence"/>
</dbReference>
<dbReference type="PANTHER" id="PTHR37850">
    <property type="entry name" value="STRU PROTEIN"/>
    <property type="match status" value="1"/>
</dbReference>
<comment type="caution">
    <text evidence="2">The sequence shown here is derived from an EMBL/GenBank/DDBJ whole genome shotgun (WGS) entry which is preliminary data.</text>
</comment>
<keyword evidence="3" id="KW-1185">Reference proteome</keyword>
<dbReference type="InterPro" id="IPR048423">
    <property type="entry name" value="DRL_cat"/>
</dbReference>
<protein>
    <submittedName>
        <fullName evidence="2">NAD(P)H-dependent oxidoreductase</fullName>
    </submittedName>
</protein>
<dbReference type="Pfam" id="PF21135">
    <property type="entry name" value="DRL_cat"/>
    <property type="match status" value="1"/>
</dbReference>
<dbReference type="SUPFAM" id="SSF51735">
    <property type="entry name" value="NAD(P)-binding Rossmann-fold domains"/>
    <property type="match status" value="1"/>
</dbReference>
<proteinExistence type="predicted"/>
<sequence>MSYRDRLQERLDETGRPLRVGLVGAGQMGRGFAAQLLRMPGIALSAVLDVQLDRATEALTQAGVQPVAVDDVAAAAEAIEAGGSVALTDVRDLAGLPLDVVVEATGVPEVAVQVAVQALSGGTSVATLTVEADVTVGRYMKQLAEESGALYSVCRGDEPVETKKLVDFARDLNFEVIAAGKGKNNPLDRYATPVTLAERAATKQMNPKMLCSFVDGSKAMIEMASLANTTGLEVSTEGMHGPPSSVATLHETFALVEDGGVIDRPGVVDYCTGDVAPGVFVVVRTEDPYVHHEMTYLQMGDGPYFAIYRPYHLASIEAPLTVYEMVLDGRPSLVSEHWTAEVGAQTKAVLKAGSRIDGIGGETVRGHIVDAADFASRGLAPLGVLAGATLKHDVPVDHTLTYDDVELDETMLITRMRRIQESMDTPGAEVPSLVELSGRAAAAV</sequence>
<name>A0ABN2PE54_9ACTN</name>
<dbReference type="EMBL" id="BAAAMY010000004">
    <property type="protein sequence ID" value="GAA1916591.1"/>
    <property type="molecule type" value="Genomic_DNA"/>
</dbReference>
<feature type="domain" description="Oxidoreductase DRL-like catalytic" evidence="1">
    <location>
        <begin position="156"/>
        <end position="318"/>
    </location>
</feature>
<gene>
    <name evidence="2" type="ORF">GCM10009737_17570</name>
</gene>
<evidence type="ECO:0000259" key="1">
    <source>
        <dbReference type="Pfam" id="PF21135"/>
    </source>
</evidence>
<dbReference type="InterPro" id="IPR036291">
    <property type="entry name" value="NAD(P)-bd_dom_sf"/>
</dbReference>
<dbReference type="CDD" id="cd11616">
    <property type="entry name" value="SAF_DH_OX_like"/>
    <property type="match status" value="1"/>
</dbReference>
<evidence type="ECO:0000313" key="2">
    <source>
        <dbReference type="EMBL" id="GAA1916591.1"/>
    </source>
</evidence>
<organism evidence="2 3">
    <name type="scientific">Nocardioides lentus</name>
    <dbReference type="NCBI Taxonomy" id="338077"/>
    <lineage>
        <taxon>Bacteria</taxon>
        <taxon>Bacillati</taxon>
        <taxon>Actinomycetota</taxon>
        <taxon>Actinomycetes</taxon>
        <taxon>Propionibacteriales</taxon>
        <taxon>Nocardioidaceae</taxon>
        <taxon>Nocardioides</taxon>
    </lineage>
</organism>
<dbReference type="PANTHER" id="PTHR37850:SF3">
    <property type="entry name" value="BLR7815 PROTEIN"/>
    <property type="match status" value="1"/>
</dbReference>
<reference evidence="2 3" key="1">
    <citation type="journal article" date="2019" name="Int. J. Syst. Evol. Microbiol.">
        <title>The Global Catalogue of Microorganisms (GCM) 10K type strain sequencing project: providing services to taxonomists for standard genome sequencing and annotation.</title>
        <authorList>
            <consortium name="The Broad Institute Genomics Platform"/>
            <consortium name="The Broad Institute Genome Sequencing Center for Infectious Disease"/>
            <person name="Wu L."/>
            <person name="Ma J."/>
        </authorList>
    </citation>
    <scope>NUCLEOTIDE SEQUENCE [LARGE SCALE GENOMIC DNA]</scope>
    <source>
        <strain evidence="2 3">JCM 14046</strain>
    </source>
</reference>
<accession>A0ABN2PE54</accession>
<dbReference type="RefSeq" id="WP_344006218.1">
    <property type="nucleotide sequence ID" value="NZ_BAAAMY010000004.1"/>
</dbReference>
<dbReference type="Gene3D" id="3.40.50.720">
    <property type="entry name" value="NAD(P)-binding Rossmann-like Domain"/>
    <property type="match status" value="1"/>
</dbReference>
<evidence type="ECO:0000313" key="3">
    <source>
        <dbReference type="Proteomes" id="UP001501612"/>
    </source>
</evidence>